<feature type="domain" description="Thyroglobulin type-1" evidence="4">
    <location>
        <begin position="201"/>
        <end position="263"/>
    </location>
</feature>
<dbReference type="InterPro" id="IPR036857">
    <property type="entry name" value="Thyroglobulin_1_sf"/>
</dbReference>
<sequence>MYSILFKICFFLFSLCVSKSIQSQCPGTLITDLNQKSCTDRATNETAYYLDRTKCIPKCSIYPTDVQDGSCATDPNGCISGYVCESRCGPPSQYRDTVCETDADCKVRNPRASCSKYCVLPVVQEYVPEVPCMAYHANLPDYKTKWWTAKKFKPVCDDDGKWAPKQCKGGLQGRCMCYSADGHRLFGQALFADSANMTCACSRKISDLESSGRNYLSLHCDSMGNFEKLQCDIEKEICWCVEPFTGDLTAPVVPYAAMKKLPCYAESDIGSQYLRQCESKKYASTMVTVKLKAHGVKIVESDSLLCDNDGSYGAYSVTSGIAYCTWRNNTKIGTWQTNLSGMKGTLTCNCARDFYMYGPSQDCEGSGNYVLLQNYVDENKKRWYYCVGEDGFAKTDLLEDSTTNCTLYY</sequence>
<dbReference type="Gene3D" id="4.10.800.10">
    <property type="entry name" value="Thyroglobulin type-1"/>
    <property type="match status" value="2"/>
</dbReference>
<feature type="disulfide bond" evidence="2">
    <location>
        <begin position="231"/>
        <end position="238"/>
    </location>
</feature>
<proteinExistence type="predicted"/>
<dbReference type="Pfam" id="PF00086">
    <property type="entry name" value="Thyroglobulin_1"/>
    <property type="match status" value="2"/>
</dbReference>
<dbReference type="Proteomes" id="UP001152799">
    <property type="component" value="Chromosome 5"/>
</dbReference>
<keyword evidence="3" id="KW-0732">Signal</keyword>
<dbReference type="OrthoDB" id="6409105at2759"/>
<evidence type="ECO:0000256" key="3">
    <source>
        <dbReference type="SAM" id="SignalP"/>
    </source>
</evidence>
<protein>
    <recommendedName>
        <fullName evidence="4">Thyroglobulin type-1 domain-containing protein</fullName>
    </recommendedName>
</protein>
<gene>
    <name evidence="5" type="ORF">CEUTPL_LOCUS9934</name>
</gene>
<dbReference type="SUPFAM" id="SSF57610">
    <property type="entry name" value="Thyroglobulin type-1 domain"/>
    <property type="match status" value="2"/>
</dbReference>
<feature type="domain" description="Thyroglobulin type-1" evidence="4">
    <location>
        <begin position="129"/>
        <end position="199"/>
    </location>
</feature>
<keyword evidence="1 2" id="KW-1015">Disulfide bond</keyword>
<feature type="disulfide bond" evidence="2">
    <location>
        <begin position="201"/>
        <end position="220"/>
    </location>
</feature>
<evidence type="ECO:0000313" key="6">
    <source>
        <dbReference type="Proteomes" id="UP001152799"/>
    </source>
</evidence>
<feature type="chain" id="PRO_5040485972" description="Thyroglobulin type-1 domain-containing protein" evidence="3">
    <location>
        <begin position="24"/>
        <end position="409"/>
    </location>
</feature>
<dbReference type="SMART" id="SM00211">
    <property type="entry name" value="TY"/>
    <property type="match status" value="2"/>
</dbReference>
<dbReference type="AlphaFoldDB" id="A0A9N9MRE2"/>
<dbReference type="InterPro" id="IPR000716">
    <property type="entry name" value="Thyroglobulin_1"/>
</dbReference>
<accession>A0A9N9MRE2</accession>
<name>A0A9N9MRE2_9CUCU</name>
<evidence type="ECO:0000256" key="1">
    <source>
        <dbReference type="ARBA" id="ARBA00023157"/>
    </source>
</evidence>
<dbReference type="EMBL" id="OU892281">
    <property type="protein sequence ID" value="CAG9769424.1"/>
    <property type="molecule type" value="Genomic_DNA"/>
</dbReference>
<keyword evidence="6" id="KW-1185">Reference proteome</keyword>
<dbReference type="PROSITE" id="PS51162">
    <property type="entry name" value="THYROGLOBULIN_1_2"/>
    <property type="match status" value="2"/>
</dbReference>
<evidence type="ECO:0000259" key="4">
    <source>
        <dbReference type="PROSITE" id="PS51162"/>
    </source>
</evidence>
<organism evidence="5 6">
    <name type="scientific">Ceutorhynchus assimilis</name>
    <name type="common">cabbage seed weevil</name>
    <dbReference type="NCBI Taxonomy" id="467358"/>
    <lineage>
        <taxon>Eukaryota</taxon>
        <taxon>Metazoa</taxon>
        <taxon>Ecdysozoa</taxon>
        <taxon>Arthropoda</taxon>
        <taxon>Hexapoda</taxon>
        <taxon>Insecta</taxon>
        <taxon>Pterygota</taxon>
        <taxon>Neoptera</taxon>
        <taxon>Endopterygota</taxon>
        <taxon>Coleoptera</taxon>
        <taxon>Polyphaga</taxon>
        <taxon>Cucujiformia</taxon>
        <taxon>Curculionidae</taxon>
        <taxon>Ceutorhynchinae</taxon>
        <taxon>Ceutorhynchus</taxon>
    </lineage>
</organism>
<evidence type="ECO:0000256" key="2">
    <source>
        <dbReference type="PROSITE-ProRule" id="PRU00500"/>
    </source>
</evidence>
<evidence type="ECO:0000313" key="5">
    <source>
        <dbReference type="EMBL" id="CAG9769424.1"/>
    </source>
</evidence>
<feature type="signal peptide" evidence="3">
    <location>
        <begin position="1"/>
        <end position="23"/>
    </location>
</feature>
<reference evidence="5" key="1">
    <citation type="submission" date="2022-01" db="EMBL/GenBank/DDBJ databases">
        <authorList>
            <person name="King R."/>
        </authorList>
    </citation>
    <scope>NUCLEOTIDE SEQUENCE</scope>
</reference>
<comment type="caution">
    <text evidence="2">Lacks conserved residue(s) required for the propagation of feature annotation.</text>
</comment>